<dbReference type="GO" id="GO:0051225">
    <property type="term" value="P:spindle assembly"/>
    <property type="evidence" value="ECO:0007669"/>
    <property type="project" value="InterPro"/>
</dbReference>
<dbReference type="GO" id="GO:0007098">
    <property type="term" value="P:centrosome cycle"/>
    <property type="evidence" value="ECO:0007669"/>
    <property type="project" value="InterPro"/>
</dbReference>
<dbReference type="PANTHER" id="PTHR28588">
    <property type="entry name" value="HAUS AUGMIN-LIKE COMPLEX SUBUNIT 5"/>
    <property type="match status" value="1"/>
</dbReference>
<sequence length="687" mass="78771">MASGENVAGRKAGVTGASLAQELSRWAAEEMELPPGKVPSERDARRMCSGQCADIWKYIIRHVHHQRTVKKIRGNLLWYQQMEKSEGHPSASESDKERRKNLVQAISRLKEEDQQLDLQIGLAQRELIASEANPETTQIWDAKRCSLLLKAYSTRITAERQQLHKKAAQIKGHLEHLEEMEKKGKMVVVFGGRHPEPQFPILKPEVLLDVQESCQLRFQFLKTLFENSISGSSPETNKEEMNNTYQHWLSTVEKVVGTHPPAHILLALEHLACQNTVKLQELTDKINISQDVAALKFHYDSTHLQDVSDSADKLPSVRVLIQEGWSKCEVLCVQQIPLHAEEKGLLARLEAFVKEMHSLLSDGSEHSILARTVFELELRAVRLRGYRDGLLSGCQGLEEAVKVRYAELQNLQAKRQRILDFRHLVNEKQQHIRALIKGTSFLKSQLRKNQVEIQDFIQKKLLPQAQQVQLETQKLHNMVDREVQHFKTISLPCLLTHQVAGSQPIPAHKPSIHHLSWTASSENQAFLNVCNGINFPLYKAPEQLLLHLVELKKMVAYLRAQLSSKQKVLTSLQHQLEATSEPDVPCHHPASEFQSFSLPVPASLVEEVKSHDQKQVLLLLPCIQRTLDQCQCFLKRRPEIQAIIDHWWEQPGQFLLPHKRCHGFTLQQWLERWNLAAKNLQQQQMWF</sequence>
<dbReference type="PRINTS" id="PR02091">
    <property type="entry name" value="HAUSAUGMINL5"/>
</dbReference>
<dbReference type="Proteomes" id="UP000694406">
    <property type="component" value="Unplaced"/>
</dbReference>
<dbReference type="InterPro" id="IPR029131">
    <property type="entry name" value="HAUS5"/>
</dbReference>
<accession>A0A8C5S543</accession>
<organism evidence="2 3">
    <name type="scientific">Laticauda laticaudata</name>
    <name type="common">Blue-ringed sea krait</name>
    <name type="synonym">Blue-lipped sea krait</name>
    <dbReference type="NCBI Taxonomy" id="8630"/>
    <lineage>
        <taxon>Eukaryota</taxon>
        <taxon>Metazoa</taxon>
        <taxon>Chordata</taxon>
        <taxon>Craniata</taxon>
        <taxon>Vertebrata</taxon>
        <taxon>Euteleostomi</taxon>
        <taxon>Lepidosauria</taxon>
        <taxon>Squamata</taxon>
        <taxon>Bifurcata</taxon>
        <taxon>Unidentata</taxon>
        <taxon>Episquamata</taxon>
        <taxon>Toxicofera</taxon>
        <taxon>Serpentes</taxon>
        <taxon>Colubroidea</taxon>
        <taxon>Elapidae</taxon>
        <taxon>Laticaudinae</taxon>
        <taxon>Laticauda</taxon>
    </lineage>
</organism>
<keyword evidence="1" id="KW-0175">Coiled coil</keyword>
<dbReference type="PANTHER" id="PTHR28588:SF1">
    <property type="entry name" value="HAUS AUGMIN-LIKE COMPLEX SUBUNIT 5"/>
    <property type="match status" value="1"/>
</dbReference>
<keyword evidence="3" id="KW-1185">Reference proteome</keyword>
<dbReference type="InterPro" id="IPR026215">
    <property type="entry name" value="HAUS5_metazoa"/>
</dbReference>
<dbReference type="Ensembl" id="ENSLLTT00000013967.1">
    <property type="protein sequence ID" value="ENSLLTP00000013448.1"/>
    <property type="gene ID" value="ENSLLTG00000010282.1"/>
</dbReference>
<dbReference type="AlphaFoldDB" id="A0A8C5S543"/>
<evidence type="ECO:0000313" key="3">
    <source>
        <dbReference type="Proteomes" id="UP000694406"/>
    </source>
</evidence>
<proteinExistence type="predicted"/>
<dbReference type="GeneTree" id="ENSGT00940000165447"/>
<protein>
    <recommendedName>
        <fullName evidence="4">HAUS augmin-like complex subunit 5</fullName>
    </recommendedName>
</protein>
<reference evidence="2" key="1">
    <citation type="submission" date="2025-08" db="UniProtKB">
        <authorList>
            <consortium name="Ensembl"/>
        </authorList>
    </citation>
    <scope>IDENTIFICATION</scope>
</reference>
<reference evidence="2" key="2">
    <citation type="submission" date="2025-09" db="UniProtKB">
        <authorList>
            <consortium name="Ensembl"/>
        </authorList>
    </citation>
    <scope>IDENTIFICATION</scope>
</reference>
<dbReference type="GO" id="GO:0070652">
    <property type="term" value="C:HAUS complex"/>
    <property type="evidence" value="ECO:0007669"/>
    <property type="project" value="InterPro"/>
</dbReference>
<dbReference type="GO" id="GO:0005813">
    <property type="term" value="C:centrosome"/>
    <property type="evidence" value="ECO:0007669"/>
    <property type="project" value="TreeGrafter"/>
</dbReference>
<evidence type="ECO:0000256" key="1">
    <source>
        <dbReference type="SAM" id="Coils"/>
    </source>
</evidence>
<name>A0A8C5S543_LATLA</name>
<dbReference type="Pfam" id="PF14817">
    <property type="entry name" value="HAUS5"/>
    <property type="match status" value="1"/>
</dbReference>
<feature type="coiled-coil region" evidence="1">
    <location>
        <begin position="92"/>
        <end position="126"/>
    </location>
</feature>
<evidence type="ECO:0008006" key="4">
    <source>
        <dbReference type="Google" id="ProtNLM"/>
    </source>
</evidence>
<evidence type="ECO:0000313" key="2">
    <source>
        <dbReference type="Ensembl" id="ENSLLTP00000013448.1"/>
    </source>
</evidence>